<dbReference type="Pfam" id="PF03129">
    <property type="entry name" value="HGTP_anticodon"/>
    <property type="match status" value="1"/>
</dbReference>
<dbReference type="EMBL" id="JACMRX010000002">
    <property type="protein sequence ID" value="KAF7994303.1"/>
    <property type="molecule type" value="Genomic_DNA"/>
</dbReference>
<dbReference type="PRINTS" id="PR01046">
    <property type="entry name" value="TRNASYNTHPRO"/>
</dbReference>
<dbReference type="EC" id="6.1.1.15" evidence="1"/>
<evidence type="ECO:0000313" key="10">
    <source>
        <dbReference type="EMBL" id="KAF7994303.1"/>
    </source>
</evidence>
<proteinExistence type="predicted"/>
<dbReference type="InterPro" id="IPR050062">
    <property type="entry name" value="Pro-tRNA_synthetase"/>
</dbReference>
<keyword evidence="4" id="KW-0067">ATP-binding</keyword>
<keyword evidence="2" id="KW-0436">Ligase</keyword>
<evidence type="ECO:0000256" key="7">
    <source>
        <dbReference type="ARBA" id="ARBA00029731"/>
    </source>
</evidence>
<dbReference type="InterPro" id="IPR006195">
    <property type="entry name" value="aa-tRNA-synth_II"/>
</dbReference>
<comment type="catalytic activity">
    <reaction evidence="8">
        <text>tRNA(Pro) + L-proline + ATP = L-prolyl-tRNA(Pro) + AMP + diphosphate</text>
        <dbReference type="Rhea" id="RHEA:14305"/>
        <dbReference type="Rhea" id="RHEA-COMP:9700"/>
        <dbReference type="Rhea" id="RHEA-COMP:9702"/>
        <dbReference type="ChEBI" id="CHEBI:30616"/>
        <dbReference type="ChEBI" id="CHEBI:33019"/>
        <dbReference type="ChEBI" id="CHEBI:60039"/>
        <dbReference type="ChEBI" id="CHEBI:78442"/>
        <dbReference type="ChEBI" id="CHEBI:78532"/>
        <dbReference type="ChEBI" id="CHEBI:456215"/>
        <dbReference type="EC" id="6.1.1.15"/>
    </reaction>
</comment>
<dbReference type="OrthoDB" id="10039782at2759"/>
<comment type="caution">
    <text evidence="10">The sequence shown here is derived from an EMBL/GenBank/DDBJ whole genome shotgun (WGS) entry which is preliminary data.</text>
</comment>
<dbReference type="PANTHER" id="PTHR42753:SF10">
    <property type="entry name" value="PROLINE--TRNA LIGASE, MITOCHONDRIAL-RELATED"/>
    <property type="match status" value="1"/>
</dbReference>
<dbReference type="Gene3D" id="3.30.930.10">
    <property type="entry name" value="Bira Bifunctional Protein, Domain 2"/>
    <property type="match status" value="1"/>
</dbReference>
<dbReference type="InterPro" id="IPR002316">
    <property type="entry name" value="Pro-tRNA-ligase_IIa"/>
</dbReference>
<dbReference type="SUPFAM" id="SSF55681">
    <property type="entry name" value="Class II aaRS and biotin synthetases"/>
    <property type="match status" value="1"/>
</dbReference>
<keyword evidence="6" id="KW-0030">Aminoacyl-tRNA synthetase</keyword>
<protein>
    <recommendedName>
        <fullName evidence="1">proline--tRNA ligase</fullName>
        <ecNumber evidence="1">6.1.1.15</ecNumber>
    </recommendedName>
    <alternativeName>
        <fullName evidence="7">Prolyl-tRNA synthetase</fullName>
    </alternativeName>
</protein>
<dbReference type="Gene3D" id="3.40.50.800">
    <property type="entry name" value="Anticodon-binding domain"/>
    <property type="match status" value="1"/>
</dbReference>
<keyword evidence="11" id="KW-1185">Reference proteome</keyword>
<organism evidence="10 11">
    <name type="scientific">Aphidius gifuensis</name>
    <name type="common">Parasitoid wasp</name>
    <dbReference type="NCBI Taxonomy" id="684658"/>
    <lineage>
        <taxon>Eukaryota</taxon>
        <taxon>Metazoa</taxon>
        <taxon>Ecdysozoa</taxon>
        <taxon>Arthropoda</taxon>
        <taxon>Hexapoda</taxon>
        <taxon>Insecta</taxon>
        <taxon>Pterygota</taxon>
        <taxon>Neoptera</taxon>
        <taxon>Endopterygota</taxon>
        <taxon>Hymenoptera</taxon>
        <taxon>Apocrita</taxon>
        <taxon>Ichneumonoidea</taxon>
        <taxon>Braconidae</taxon>
        <taxon>Aphidiinae</taxon>
        <taxon>Aphidius</taxon>
    </lineage>
</organism>
<evidence type="ECO:0000256" key="6">
    <source>
        <dbReference type="ARBA" id="ARBA00023146"/>
    </source>
</evidence>
<dbReference type="GO" id="GO:0005739">
    <property type="term" value="C:mitochondrion"/>
    <property type="evidence" value="ECO:0007669"/>
    <property type="project" value="TreeGrafter"/>
</dbReference>
<keyword evidence="3" id="KW-0547">Nucleotide-binding</keyword>
<evidence type="ECO:0000256" key="8">
    <source>
        <dbReference type="ARBA" id="ARBA00047671"/>
    </source>
</evidence>
<dbReference type="InterPro" id="IPR002314">
    <property type="entry name" value="aa-tRNA-synt_IIb"/>
</dbReference>
<dbReference type="CDD" id="cd00779">
    <property type="entry name" value="ProRS_core_prok"/>
    <property type="match status" value="1"/>
</dbReference>
<evidence type="ECO:0000256" key="3">
    <source>
        <dbReference type="ARBA" id="ARBA00022741"/>
    </source>
</evidence>
<dbReference type="Pfam" id="PF00587">
    <property type="entry name" value="tRNA-synt_2b"/>
    <property type="match status" value="1"/>
</dbReference>
<evidence type="ECO:0000256" key="2">
    <source>
        <dbReference type="ARBA" id="ARBA00022598"/>
    </source>
</evidence>
<evidence type="ECO:0000256" key="4">
    <source>
        <dbReference type="ARBA" id="ARBA00022840"/>
    </source>
</evidence>
<dbReference type="InterPro" id="IPR004154">
    <property type="entry name" value="Anticodon-bd"/>
</dbReference>
<reference evidence="10 11" key="1">
    <citation type="submission" date="2020-08" db="EMBL/GenBank/DDBJ databases">
        <title>Aphidius gifuensis genome sequencing and assembly.</title>
        <authorList>
            <person name="Du Z."/>
        </authorList>
    </citation>
    <scope>NUCLEOTIDE SEQUENCE [LARGE SCALE GENOMIC DNA]</scope>
    <source>
        <strain evidence="10">YNYX2018</strain>
        <tissue evidence="10">Adults</tissue>
    </source>
</reference>
<keyword evidence="5" id="KW-0648">Protein biosynthesis</keyword>
<dbReference type="PROSITE" id="PS50862">
    <property type="entry name" value="AA_TRNA_LIGASE_II"/>
    <property type="match status" value="1"/>
</dbReference>
<name>A0A834XVP2_APHGI</name>
<dbReference type="GO" id="GO:0006433">
    <property type="term" value="P:prolyl-tRNA aminoacylation"/>
    <property type="evidence" value="ECO:0007669"/>
    <property type="project" value="InterPro"/>
</dbReference>
<dbReference type="PANTHER" id="PTHR42753">
    <property type="entry name" value="MITOCHONDRIAL RIBOSOME PROTEIN L39/PROLYL-TRNA LIGASE FAMILY MEMBER"/>
    <property type="match status" value="1"/>
</dbReference>
<dbReference type="Proteomes" id="UP000639338">
    <property type="component" value="Unassembled WGS sequence"/>
</dbReference>
<sequence>MTKILHRVTKLFQPVVHHPEGATPKCDTRSKSYQLMIDLGIISSTSPGMYSLLPLGLRSLEKLIKIVDYEMESIDGQKLLLPSLTNTKLWEKSGRLNDNIDSSELFQLKDRHGHSYLLSPTYEEAITSFLSSRGKIERKSLPLLLYQISTKWRDEMKPRLGLFRGREFIMKDLYSFDIDIENAQKTYELVGQSYENILLKIGLPYIIAESDTGSIGGIISHEYLYPANIGEDTIMINKKSNLAINSSLFDEKNKYQADFEKVSAIEIGHTFLLGSKYSKPLGATCRINGSNVPLTMGCFGLGLTRLMAASLEISSTDKCLRWPKLIAPFTVYLIPPKELSHESIANHFVDKILDILNNKNIDVIVDDRTKLTIGNRMVNAKRTGYPYIIVVGKSAILENPLFEILDVNNEKQYNFSVEQLNDFFSVSNNYNN</sequence>
<dbReference type="InterPro" id="IPR036621">
    <property type="entry name" value="Anticodon-bd_dom_sf"/>
</dbReference>
<dbReference type="GO" id="GO:0005524">
    <property type="term" value="F:ATP binding"/>
    <property type="evidence" value="ECO:0007669"/>
    <property type="project" value="UniProtKB-KW"/>
</dbReference>
<dbReference type="AlphaFoldDB" id="A0A834XVP2"/>
<evidence type="ECO:0000259" key="9">
    <source>
        <dbReference type="PROSITE" id="PS50862"/>
    </source>
</evidence>
<feature type="domain" description="Aminoacyl-transfer RNA synthetases class-II family profile" evidence="9">
    <location>
        <begin position="48"/>
        <end position="323"/>
    </location>
</feature>
<gene>
    <name evidence="10" type="ORF">HCN44_003393</name>
</gene>
<evidence type="ECO:0000256" key="1">
    <source>
        <dbReference type="ARBA" id="ARBA00012831"/>
    </source>
</evidence>
<dbReference type="SUPFAM" id="SSF52954">
    <property type="entry name" value="Class II aaRS ABD-related"/>
    <property type="match status" value="1"/>
</dbReference>
<dbReference type="GO" id="GO:0004827">
    <property type="term" value="F:proline-tRNA ligase activity"/>
    <property type="evidence" value="ECO:0007669"/>
    <property type="project" value="UniProtKB-EC"/>
</dbReference>
<dbReference type="InterPro" id="IPR033730">
    <property type="entry name" value="ProRS_core_prok"/>
</dbReference>
<accession>A0A834XVP2</accession>
<dbReference type="InterPro" id="IPR045864">
    <property type="entry name" value="aa-tRNA-synth_II/BPL/LPL"/>
</dbReference>
<evidence type="ECO:0000256" key="5">
    <source>
        <dbReference type="ARBA" id="ARBA00022917"/>
    </source>
</evidence>
<evidence type="ECO:0000313" key="11">
    <source>
        <dbReference type="Proteomes" id="UP000639338"/>
    </source>
</evidence>